<dbReference type="InterPro" id="IPR004089">
    <property type="entry name" value="MCPsignal_dom"/>
</dbReference>
<feature type="coiled-coil region" evidence="3">
    <location>
        <begin position="135"/>
        <end position="162"/>
    </location>
</feature>
<reference evidence="5 6" key="1">
    <citation type="submission" date="2019-03" db="EMBL/GenBank/DDBJ databases">
        <title>Genomic Encyclopedia of Type Strains, Phase IV (KMG-IV): sequencing the most valuable type-strain genomes for metagenomic binning, comparative biology and taxonomic classification.</title>
        <authorList>
            <person name="Goeker M."/>
        </authorList>
    </citation>
    <scope>NUCLEOTIDE SEQUENCE [LARGE SCALE GENOMIC DNA]</scope>
    <source>
        <strain evidence="5 6">DSM 24984</strain>
    </source>
</reference>
<dbReference type="AlphaFoldDB" id="A0A4V2PS95"/>
<dbReference type="Proteomes" id="UP000294614">
    <property type="component" value="Unassembled WGS sequence"/>
</dbReference>
<dbReference type="SUPFAM" id="SSF58104">
    <property type="entry name" value="Methyl-accepting chemotaxis protein (MCP) signaling domain"/>
    <property type="match status" value="2"/>
</dbReference>
<dbReference type="GO" id="GO:0007165">
    <property type="term" value="P:signal transduction"/>
    <property type="evidence" value="ECO:0007669"/>
    <property type="project" value="UniProtKB-KW"/>
</dbReference>
<feature type="domain" description="Methyl-accepting transducer" evidence="4">
    <location>
        <begin position="50"/>
        <end position="321"/>
    </location>
</feature>
<accession>A0A4V2PS95</accession>
<comment type="caution">
    <text evidence="5">The sequence shown here is derived from an EMBL/GenBank/DDBJ whole genome shotgun (WGS) entry which is preliminary data.</text>
</comment>
<evidence type="ECO:0000313" key="5">
    <source>
        <dbReference type="EMBL" id="TCK61871.1"/>
    </source>
</evidence>
<dbReference type="EMBL" id="SMGG01000003">
    <property type="protein sequence ID" value="TCK61871.1"/>
    <property type="molecule type" value="Genomic_DNA"/>
</dbReference>
<feature type="coiled-coil region" evidence="3">
    <location>
        <begin position="347"/>
        <end position="378"/>
    </location>
</feature>
<keyword evidence="3" id="KW-0175">Coiled coil</keyword>
<dbReference type="GO" id="GO:0016020">
    <property type="term" value="C:membrane"/>
    <property type="evidence" value="ECO:0007669"/>
    <property type="project" value="InterPro"/>
</dbReference>
<organism evidence="5 6">
    <name type="scientific">Seleniivibrio woodruffii</name>
    <dbReference type="NCBI Taxonomy" id="1078050"/>
    <lineage>
        <taxon>Bacteria</taxon>
        <taxon>Pseudomonadati</taxon>
        <taxon>Deferribacterota</taxon>
        <taxon>Deferribacteres</taxon>
        <taxon>Deferribacterales</taxon>
        <taxon>Geovibrionaceae</taxon>
        <taxon>Seleniivibrio</taxon>
    </lineage>
</organism>
<dbReference type="PANTHER" id="PTHR32089">
    <property type="entry name" value="METHYL-ACCEPTING CHEMOTAXIS PROTEIN MCPB"/>
    <property type="match status" value="1"/>
</dbReference>
<sequence>MKKLAKPTSLTGRTGILKKDAESAALTREESKKIAVEKARARTLAKQQSNAERLATASEQMASAIEQASSAATQLNSSMEQVSIASAQASRSAEGIKNDTSLLEVDAKNVLSTTIEYESSTGELIKKVKATVIAANELKDSVKDATEKVEESTQLVDQLKEKADSIGQIVQVVTKIADQTNLLALNAAIEAARAGEHGKGFAVVADEVRTLAEVSEKSAKNIKNVIDQSLTQVQHVVSKVDNFLILSRTNLFKADFISKHCGYVGSHTDEIGQEVQKIKRGALAVSEETARTMDLVNRLASSSEQNAAAAEEVGKFTEEQSKAFGELTIASQELAEMADDLKQSTDIAKSSEEVAAAAEELSSTIEELDASADEVQKAIGQMDVGTSEIFTEITGITKEFDKIDDHIAQIKNSWNTMVEHGKLVDNALNEIKALDHIVYINQLEEALTNNSEFHGQLDPTKCAFGAWYLTYKPEQGTEEKAYDCIREPHNHVHLGAAEIKHLMKEGKLQEARRIYDEKVKPAVNEFKTQFRDFKQGIELIIKGFVYSINNLKEIHEEVTVLNKSFGNIKKIVDTINSVAIQTNMLAVNGNIEAARSGEYGRGFSVVAADIRALANESADNADKMKDILDEMYEQVINFQTELSEITSLIRIQITKSQYAVENLTDVAEIRKHLKELYTRCCDHVDAAEHKVEQVNGACQEGREAADNLKSLSEEAKNAAEEQVKGLREIAAAAEEVASLADEMQSF</sequence>
<gene>
    <name evidence="5" type="ORF">C8D98_0377</name>
</gene>
<dbReference type="RefSeq" id="WP_165871151.1">
    <property type="nucleotide sequence ID" value="NZ_SMGG01000003.1"/>
</dbReference>
<keyword evidence="1 2" id="KW-0807">Transducer</keyword>
<dbReference type="SMART" id="SM00283">
    <property type="entry name" value="MA"/>
    <property type="match status" value="2"/>
</dbReference>
<evidence type="ECO:0000313" key="6">
    <source>
        <dbReference type="Proteomes" id="UP000294614"/>
    </source>
</evidence>
<dbReference type="PROSITE" id="PS50111">
    <property type="entry name" value="CHEMOTAXIS_TRANSDUC_2"/>
    <property type="match status" value="2"/>
</dbReference>
<dbReference type="PANTHER" id="PTHR32089:SF112">
    <property type="entry name" value="LYSOZYME-LIKE PROTEIN-RELATED"/>
    <property type="match status" value="1"/>
</dbReference>
<evidence type="ECO:0000256" key="1">
    <source>
        <dbReference type="ARBA" id="ARBA00023224"/>
    </source>
</evidence>
<dbReference type="Pfam" id="PF00015">
    <property type="entry name" value="MCPsignal"/>
    <property type="match status" value="2"/>
</dbReference>
<evidence type="ECO:0000259" key="4">
    <source>
        <dbReference type="PROSITE" id="PS50111"/>
    </source>
</evidence>
<keyword evidence="6" id="KW-1185">Reference proteome</keyword>
<feature type="coiled-coil region" evidence="3">
    <location>
        <begin position="701"/>
        <end position="736"/>
    </location>
</feature>
<dbReference type="Pfam" id="PF13682">
    <property type="entry name" value="CZB"/>
    <property type="match status" value="1"/>
</dbReference>
<evidence type="ECO:0000256" key="2">
    <source>
        <dbReference type="PROSITE-ProRule" id="PRU00284"/>
    </source>
</evidence>
<feature type="domain" description="Methyl-accepting transducer" evidence="4">
    <location>
        <begin position="551"/>
        <end position="737"/>
    </location>
</feature>
<proteinExistence type="predicted"/>
<evidence type="ECO:0000256" key="3">
    <source>
        <dbReference type="SAM" id="Coils"/>
    </source>
</evidence>
<dbReference type="Gene3D" id="1.10.287.950">
    <property type="entry name" value="Methyl-accepting chemotaxis protein"/>
    <property type="match status" value="3"/>
</dbReference>
<protein>
    <submittedName>
        <fullName evidence="5">Methyl-accepting chemotaxis protein</fullName>
    </submittedName>
</protein>
<dbReference type="InterPro" id="IPR025991">
    <property type="entry name" value="Chemoreceptor_zinc-bind_dom"/>
</dbReference>
<name>A0A4V2PS95_9BACT</name>